<dbReference type="RefSeq" id="WP_380077216.1">
    <property type="nucleotide sequence ID" value="NZ_JBHSGO010000020.1"/>
</dbReference>
<dbReference type="Proteomes" id="UP001596020">
    <property type="component" value="Unassembled WGS sequence"/>
</dbReference>
<name>A0ABV9K527_9PORP</name>
<reference evidence="2" key="1">
    <citation type="journal article" date="2019" name="Int. J. Syst. Evol. Microbiol.">
        <title>The Global Catalogue of Microorganisms (GCM) 10K type strain sequencing project: providing services to taxonomists for standard genome sequencing and annotation.</title>
        <authorList>
            <consortium name="The Broad Institute Genomics Platform"/>
            <consortium name="The Broad Institute Genome Sequencing Center for Infectious Disease"/>
            <person name="Wu L."/>
            <person name="Ma J."/>
        </authorList>
    </citation>
    <scope>NUCLEOTIDE SEQUENCE [LARGE SCALE GENOMIC DNA]</scope>
    <source>
        <strain evidence="2">CGMCC 4.7357</strain>
    </source>
</reference>
<protein>
    <recommendedName>
        <fullName evidence="3">ATP synthase F0 subunit 8</fullName>
    </recommendedName>
</protein>
<keyword evidence="2" id="KW-1185">Reference proteome</keyword>
<evidence type="ECO:0000313" key="2">
    <source>
        <dbReference type="Proteomes" id="UP001596020"/>
    </source>
</evidence>
<evidence type="ECO:0008006" key="3">
    <source>
        <dbReference type="Google" id="ProtNLM"/>
    </source>
</evidence>
<organism evidence="1 2">
    <name type="scientific">Falsiporphyromonas endometrii</name>
    <dbReference type="NCBI Taxonomy" id="1387297"/>
    <lineage>
        <taxon>Bacteria</taxon>
        <taxon>Pseudomonadati</taxon>
        <taxon>Bacteroidota</taxon>
        <taxon>Bacteroidia</taxon>
        <taxon>Bacteroidales</taxon>
        <taxon>Porphyromonadaceae</taxon>
        <taxon>Falsiporphyromonas</taxon>
    </lineage>
</organism>
<evidence type="ECO:0000313" key="1">
    <source>
        <dbReference type="EMBL" id="MFC4665247.1"/>
    </source>
</evidence>
<gene>
    <name evidence="1" type="ORF">ACFO3G_01195</name>
</gene>
<proteinExistence type="predicted"/>
<dbReference type="EMBL" id="JBHSGO010000020">
    <property type="protein sequence ID" value="MFC4665247.1"/>
    <property type="molecule type" value="Genomic_DNA"/>
</dbReference>
<accession>A0ABV9K527</accession>
<sequence>MEISILLTILLIMILLGGSLLLGRKICLILEEQIETSSTNKYDLKNNLFDWVVKLIFRDTYLLNTVILTNTQKTDQTALIQPQNLKFEG</sequence>
<comment type="caution">
    <text evidence="1">The sequence shown here is derived from an EMBL/GenBank/DDBJ whole genome shotgun (WGS) entry which is preliminary data.</text>
</comment>